<dbReference type="Gene3D" id="3.20.10.10">
    <property type="entry name" value="D-amino Acid Aminotransferase, subunit A, domain 2"/>
    <property type="match status" value="1"/>
</dbReference>
<sequence length="283" mass="31901">MTGIVYLNGDYCKTEDAKISVFDRGFLFGDAVYEVIPVYNGHTFFVNSHLQRLESSLTQARIKMPDIDWRAIFHELIKQNGSGDLQVYLQVTRGNQGLRKHDIPEGLNPTVIAFTLHTPYPSFEAKKRGLHAMLVEDIRWSRCNIKTTSLLANILTNDDAVSVGANTAILSREGFLTEGSASNIFLVDAQGTIRTPVLDNLCLPGITRQITIDLIKSLSLPLQEEKIPIESIFNAQEVWITSTTKEIYPVTRINDCIIGKGYGGMYWQQLNEHYQQLIKNTHE</sequence>
<dbReference type="GO" id="GO:0008483">
    <property type="term" value="F:transaminase activity"/>
    <property type="evidence" value="ECO:0007669"/>
    <property type="project" value="UniProtKB-KW"/>
</dbReference>
<dbReference type="PATRIC" id="fig|453.4.peg.3422"/>
<evidence type="ECO:0000256" key="8">
    <source>
        <dbReference type="ARBA" id="ARBA00054027"/>
    </source>
</evidence>
<reference evidence="14 16" key="2">
    <citation type="submission" date="2018-06" db="EMBL/GenBank/DDBJ databases">
        <authorList>
            <consortium name="Pathogen Informatics"/>
            <person name="Doyle S."/>
        </authorList>
    </citation>
    <scope>NUCLEOTIDE SEQUENCE [LARGE SCALE GENOMIC DNA]</scope>
    <source>
        <strain evidence="14 16">NCTC12022</strain>
    </source>
</reference>
<dbReference type="InterPro" id="IPR043131">
    <property type="entry name" value="BCAT-like_N"/>
</dbReference>
<dbReference type="EMBL" id="LNYB01000085">
    <property type="protein sequence ID" value="KTC95475.1"/>
    <property type="molecule type" value="Genomic_DNA"/>
</dbReference>
<dbReference type="EMBL" id="UASS01000005">
    <property type="protein sequence ID" value="SPX60059.1"/>
    <property type="molecule type" value="Genomic_DNA"/>
</dbReference>
<proteinExistence type="inferred from homology"/>
<dbReference type="GO" id="GO:0046656">
    <property type="term" value="P:folic acid biosynthetic process"/>
    <property type="evidence" value="ECO:0007669"/>
    <property type="project" value="UniProtKB-KW"/>
</dbReference>
<keyword evidence="13" id="KW-0808">Transferase</keyword>
<evidence type="ECO:0000313" key="14">
    <source>
        <dbReference type="EMBL" id="SPX60059.1"/>
    </source>
</evidence>
<evidence type="ECO:0000256" key="3">
    <source>
        <dbReference type="ARBA" id="ARBA00022898"/>
    </source>
</evidence>
<keyword evidence="4" id="KW-0289">Folate biosynthesis</keyword>
<dbReference type="Pfam" id="PF01063">
    <property type="entry name" value="Aminotran_4"/>
    <property type="match status" value="1"/>
</dbReference>
<dbReference type="PROSITE" id="PS00770">
    <property type="entry name" value="AA_TRANSFER_CLASS_4"/>
    <property type="match status" value="1"/>
</dbReference>
<evidence type="ECO:0000256" key="12">
    <source>
        <dbReference type="RuleBase" id="RU004516"/>
    </source>
</evidence>
<evidence type="ECO:0000313" key="13">
    <source>
        <dbReference type="EMBL" id="KTC95475.1"/>
    </source>
</evidence>
<dbReference type="AlphaFoldDB" id="A0A0W0TIS8"/>
<evidence type="ECO:0000256" key="10">
    <source>
        <dbReference type="ARBA" id="ARBA00080135"/>
    </source>
</evidence>
<evidence type="ECO:0000256" key="9">
    <source>
        <dbReference type="ARBA" id="ARBA00069174"/>
    </source>
</evidence>
<dbReference type="OrthoDB" id="21319at2"/>
<gene>
    <name evidence="13" type="primary">ala_2</name>
    <name evidence="14" type="synonym">dat</name>
    <name evidence="13" type="ORF">Lfee_3140</name>
    <name evidence="14" type="ORF">NCTC12022_00775</name>
</gene>
<evidence type="ECO:0000256" key="1">
    <source>
        <dbReference type="ARBA" id="ARBA00001933"/>
    </source>
</evidence>
<reference evidence="13 15" key="1">
    <citation type="submission" date="2015-11" db="EMBL/GenBank/DDBJ databases">
        <title>Genomic analysis of 38 Legionella species identifies large and diverse effector repertoires.</title>
        <authorList>
            <person name="Burstein D."/>
            <person name="Amaro F."/>
            <person name="Zusman T."/>
            <person name="Lifshitz Z."/>
            <person name="Cohen O."/>
            <person name="Gilbert J.A."/>
            <person name="Pupko T."/>
            <person name="Shuman H.A."/>
            <person name="Segal G."/>
        </authorList>
    </citation>
    <scope>NUCLEOTIDE SEQUENCE [LARGE SCALE GENOMIC DNA]</scope>
    <source>
        <strain evidence="13 15">WO-44C</strain>
    </source>
</reference>
<comment type="catalytic activity">
    <reaction evidence="7">
        <text>4-amino-4-deoxychorismate = 4-aminobenzoate + pyruvate + H(+)</text>
        <dbReference type="Rhea" id="RHEA:16201"/>
        <dbReference type="ChEBI" id="CHEBI:15361"/>
        <dbReference type="ChEBI" id="CHEBI:15378"/>
        <dbReference type="ChEBI" id="CHEBI:17836"/>
        <dbReference type="ChEBI" id="CHEBI:58406"/>
        <dbReference type="EC" id="4.1.3.38"/>
    </reaction>
</comment>
<comment type="function">
    <text evidence="8">Involved in the biosynthesis of p-aminobenzoate (PABA), a precursor of tetrahydrofolate. Converts 4-amino-4-deoxychorismate into 4-aminobenzoate (PABA) and pyruvate.</text>
</comment>
<dbReference type="GO" id="GO:0008652">
    <property type="term" value="P:amino acid biosynthetic process"/>
    <property type="evidence" value="ECO:0007669"/>
    <property type="project" value="UniProtKB-ARBA"/>
</dbReference>
<dbReference type="RefSeq" id="WP_058447927.1">
    <property type="nucleotide sequence ID" value="NZ_CAAAHT010000005.1"/>
</dbReference>
<protein>
    <recommendedName>
        <fullName evidence="9">Aminodeoxychorismate lyase</fullName>
        <ecNumber evidence="6">4.1.3.38</ecNumber>
    </recommendedName>
    <alternativeName>
        <fullName evidence="10">4-amino-4-deoxychorismate lyase</fullName>
    </alternativeName>
</protein>
<name>A0A0W0TIS8_9GAMM</name>
<dbReference type="InterPro" id="IPR001544">
    <property type="entry name" value="Aminotrans_IV"/>
</dbReference>
<evidence type="ECO:0000256" key="6">
    <source>
        <dbReference type="ARBA" id="ARBA00035676"/>
    </source>
</evidence>
<evidence type="ECO:0000256" key="11">
    <source>
        <dbReference type="RuleBase" id="RU004106"/>
    </source>
</evidence>
<dbReference type="STRING" id="453.Lfee_3140"/>
<evidence type="ECO:0000256" key="7">
    <source>
        <dbReference type="ARBA" id="ARBA00049529"/>
    </source>
</evidence>
<comment type="pathway">
    <text evidence="5">Cofactor biosynthesis; tetrahydrofolate biosynthesis; 4-aminobenzoate from chorismate: step 2/2.</text>
</comment>
<keyword evidence="3 12" id="KW-0663">Pyridoxal phosphate</keyword>
<dbReference type="PANTHER" id="PTHR42743">
    <property type="entry name" value="AMINO-ACID AMINOTRANSFERASE"/>
    <property type="match status" value="1"/>
</dbReference>
<comment type="similarity">
    <text evidence="2 11">Belongs to the class-IV pyridoxal-phosphate-dependent aminotransferase family.</text>
</comment>
<evidence type="ECO:0000313" key="15">
    <source>
        <dbReference type="Proteomes" id="UP000054698"/>
    </source>
</evidence>
<dbReference type="Gene3D" id="3.30.470.10">
    <property type="match status" value="1"/>
</dbReference>
<dbReference type="Proteomes" id="UP000251942">
    <property type="component" value="Unassembled WGS sequence"/>
</dbReference>
<dbReference type="CDD" id="cd01558">
    <property type="entry name" value="D-AAT_like"/>
    <property type="match status" value="1"/>
</dbReference>
<organism evidence="13 15">
    <name type="scientific">Legionella feeleii</name>
    <dbReference type="NCBI Taxonomy" id="453"/>
    <lineage>
        <taxon>Bacteria</taxon>
        <taxon>Pseudomonadati</taxon>
        <taxon>Pseudomonadota</taxon>
        <taxon>Gammaproteobacteria</taxon>
        <taxon>Legionellales</taxon>
        <taxon>Legionellaceae</taxon>
        <taxon>Legionella</taxon>
    </lineage>
</organism>
<dbReference type="FunFam" id="3.20.10.10:FF:000002">
    <property type="entry name" value="D-alanine aminotransferase"/>
    <property type="match status" value="1"/>
</dbReference>
<dbReference type="SUPFAM" id="SSF56752">
    <property type="entry name" value="D-aminoacid aminotransferase-like PLP-dependent enzymes"/>
    <property type="match status" value="1"/>
</dbReference>
<evidence type="ECO:0000256" key="4">
    <source>
        <dbReference type="ARBA" id="ARBA00022909"/>
    </source>
</evidence>
<dbReference type="InterPro" id="IPR036038">
    <property type="entry name" value="Aminotransferase-like"/>
</dbReference>
<evidence type="ECO:0000256" key="2">
    <source>
        <dbReference type="ARBA" id="ARBA00009320"/>
    </source>
</evidence>
<keyword evidence="13" id="KW-0032">Aminotransferase</keyword>
<dbReference type="InterPro" id="IPR018300">
    <property type="entry name" value="Aminotrans_IV_CS"/>
</dbReference>
<dbReference type="PANTHER" id="PTHR42743:SF10">
    <property type="entry name" value="D-ALANINE AMINOTRANSFERASE"/>
    <property type="match status" value="1"/>
</dbReference>
<dbReference type="GO" id="GO:0008696">
    <property type="term" value="F:4-amino-4-deoxychorismate lyase activity"/>
    <property type="evidence" value="ECO:0007669"/>
    <property type="project" value="UniProtKB-EC"/>
</dbReference>
<accession>A0A0W0TIS8</accession>
<evidence type="ECO:0000313" key="16">
    <source>
        <dbReference type="Proteomes" id="UP000251942"/>
    </source>
</evidence>
<dbReference type="EC" id="4.1.3.38" evidence="6"/>
<dbReference type="Proteomes" id="UP000054698">
    <property type="component" value="Unassembled WGS sequence"/>
</dbReference>
<evidence type="ECO:0000256" key="5">
    <source>
        <dbReference type="ARBA" id="ARBA00035633"/>
    </source>
</evidence>
<keyword evidence="15" id="KW-1185">Reference proteome</keyword>
<comment type="cofactor">
    <cofactor evidence="1 12">
        <name>pyridoxal 5'-phosphate</name>
        <dbReference type="ChEBI" id="CHEBI:597326"/>
    </cofactor>
</comment>
<dbReference type="InterPro" id="IPR050571">
    <property type="entry name" value="Class-IV_PLP-Dep_Aminotrnsfr"/>
</dbReference>
<dbReference type="InterPro" id="IPR043132">
    <property type="entry name" value="BCAT-like_C"/>
</dbReference>
<dbReference type="GO" id="GO:0005829">
    <property type="term" value="C:cytosol"/>
    <property type="evidence" value="ECO:0007669"/>
    <property type="project" value="TreeGrafter"/>
</dbReference>